<dbReference type="InterPro" id="IPR015946">
    <property type="entry name" value="KH_dom-like_a/b"/>
</dbReference>
<comment type="similarity">
    <text evidence="2">Belongs to the RbfA family.</text>
</comment>
<accession>A0A7I8D458</accession>
<organism evidence="4 5">
    <name type="scientific">Solibaculum mannosilyticum</name>
    <dbReference type="NCBI Taxonomy" id="2780922"/>
    <lineage>
        <taxon>Bacteria</taxon>
        <taxon>Bacillati</taxon>
        <taxon>Bacillota</taxon>
        <taxon>Clostridia</taxon>
        <taxon>Eubacteriales</taxon>
        <taxon>Oscillospiraceae</taxon>
        <taxon>Solibaculum</taxon>
    </lineage>
</organism>
<dbReference type="KEGG" id="sman:C12CBH8_22500"/>
<keyword evidence="3" id="KW-0472">Membrane</keyword>
<dbReference type="InterPro" id="IPR020053">
    <property type="entry name" value="Ribosome-bd_factorA_CS"/>
</dbReference>
<proteinExistence type="inferred from homology"/>
<dbReference type="InterPro" id="IPR023799">
    <property type="entry name" value="RbfA_dom_sf"/>
</dbReference>
<comment type="function">
    <text evidence="2">One of several proteins that assist in the late maturation steps of the functional core of the 30S ribosomal subunit. Associates with free 30S ribosomal subunits (but not with 30S subunits that are part of 70S ribosomes or polysomes). Required for efficient processing of 16S rRNA. May interact with the 5'-terminal helix region of 16S rRNA.</text>
</comment>
<dbReference type="GO" id="GO:0005829">
    <property type="term" value="C:cytosol"/>
    <property type="evidence" value="ECO:0007669"/>
    <property type="project" value="TreeGrafter"/>
</dbReference>
<dbReference type="Pfam" id="PF02033">
    <property type="entry name" value="RBFA"/>
    <property type="match status" value="1"/>
</dbReference>
<evidence type="ECO:0000313" key="4">
    <source>
        <dbReference type="EMBL" id="BCI61611.1"/>
    </source>
</evidence>
<keyword evidence="3" id="KW-0812">Transmembrane</keyword>
<dbReference type="HAMAP" id="MF_00003">
    <property type="entry name" value="RbfA"/>
    <property type="match status" value="1"/>
</dbReference>
<dbReference type="AlphaFoldDB" id="A0A7I8D458"/>
<keyword evidence="2" id="KW-0963">Cytoplasm</keyword>
<protein>
    <recommendedName>
        <fullName evidence="2">Ribosome-binding factor A</fullName>
    </recommendedName>
</protein>
<dbReference type="GO" id="GO:0043024">
    <property type="term" value="F:ribosomal small subunit binding"/>
    <property type="evidence" value="ECO:0007669"/>
    <property type="project" value="TreeGrafter"/>
</dbReference>
<name>A0A7I8D458_9FIRM</name>
<gene>
    <name evidence="2 4" type="primary">rbfA</name>
    <name evidence="4" type="ORF">C12CBH8_22500</name>
</gene>
<keyword evidence="3" id="KW-1133">Transmembrane helix</keyword>
<dbReference type="NCBIfam" id="TIGR00082">
    <property type="entry name" value="rbfA"/>
    <property type="match status" value="1"/>
</dbReference>
<dbReference type="SUPFAM" id="SSF89919">
    <property type="entry name" value="Ribosome-binding factor A, RbfA"/>
    <property type="match status" value="1"/>
</dbReference>
<dbReference type="PANTHER" id="PTHR33515">
    <property type="entry name" value="RIBOSOME-BINDING FACTOR A, CHLOROPLASTIC-RELATED"/>
    <property type="match status" value="1"/>
</dbReference>
<dbReference type="EMBL" id="AP023321">
    <property type="protein sequence ID" value="BCI61611.1"/>
    <property type="molecule type" value="Genomic_DNA"/>
</dbReference>
<dbReference type="PROSITE" id="PS01319">
    <property type="entry name" value="RBFA"/>
    <property type="match status" value="1"/>
</dbReference>
<reference evidence="5" key="1">
    <citation type="submission" date="2020-07" db="EMBL/GenBank/DDBJ databases">
        <title>Complete genome sequencing of Clostridia bacterium strain 12CBH8.</title>
        <authorList>
            <person name="Sakamoto M."/>
            <person name="Murakami T."/>
            <person name="Mori H."/>
        </authorList>
    </citation>
    <scope>NUCLEOTIDE SEQUENCE [LARGE SCALE GENOMIC DNA]</scope>
    <source>
        <strain evidence="5">12CBH8</strain>
    </source>
</reference>
<sequence>MSSPLQILVLSPIFFLFLFFLQKGVTKMPGHRMGRVTEDIKRELTAILRTVKDPAVTGMLSIVRCEVSSDLSVAKIFISSMDGFDAAKSAVKGLTHASGYIRRELSLRLSLRHTPQLKFIADDSIAHGADIARMLEDISRRDHGENPDQ</sequence>
<keyword evidence="1 2" id="KW-0690">Ribosome biogenesis</keyword>
<evidence type="ECO:0000256" key="1">
    <source>
        <dbReference type="ARBA" id="ARBA00022517"/>
    </source>
</evidence>
<evidence type="ECO:0000256" key="3">
    <source>
        <dbReference type="SAM" id="Phobius"/>
    </source>
</evidence>
<feature type="transmembrane region" description="Helical" evidence="3">
    <location>
        <begin position="6"/>
        <end position="25"/>
    </location>
</feature>
<dbReference type="Gene3D" id="3.30.300.20">
    <property type="match status" value="1"/>
</dbReference>
<evidence type="ECO:0000313" key="5">
    <source>
        <dbReference type="Proteomes" id="UP000593890"/>
    </source>
</evidence>
<comment type="subunit">
    <text evidence="2">Monomer. Binds 30S ribosomal subunits, but not 50S ribosomal subunits or 70S ribosomes.</text>
</comment>
<keyword evidence="5" id="KW-1185">Reference proteome</keyword>
<comment type="subcellular location">
    <subcellularLocation>
        <location evidence="2">Cytoplasm</location>
    </subcellularLocation>
</comment>
<dbReference type="PANTHER" id="PTHR33515:SF1">
    <property type="entry name" value="RIBOSOME-BINDING FACTOR A, CHLOROPLASTIC-RELATED"/>
    <property type="match status" value="1"/>
</dbReference>
<dbReference type="InterPro" id="IPR000238">
    <property type="entry name" value="RbfA"/>
</dbReference>
<dbReference type="GO" id="GO:0030490">
    <property type="term" value="P:maturation of SSU-rRNA"/>
    <property type="evidence" value="ECO:0007669"/>
    <property type="project" value="UniProtKB-UniRule"/>
</dbReference>
<dbReference type="Proteomes" id="UP000593890">
    <property type="component" value="Chromosome"/>
</dbReference>
<evidence type="ECO:0000256" key="2">
    <source>
        <dbReference type="HAMAP-Rule" id="MF_00003"/>
    </source>
</evidence>